<sequence length="148" mass="18276">MHKKYCNKPRSREDKLNRNTKELMERRRLKREEHDSNSDEIRNLNKEISKEIRKDLRKYNREQVQQTIEKNKNMKLMRRKLTEGKHELFKLKDTNGNETTDRRRLLEITKQFYEELYASQIKQYNYRESKKCSEGDEKHLKPQGKIQF</sequence>
<feature type="compositionally biased region" description="Basic and acidic residues" evidence="1">
    <location>
        <begin position="10"/>
        <end position="42"/>
    </location>
</feature>
<dbReference type="AlphaFoldDB" id="A0A8K0CBC4"/>
<proteinExistence type="predicted"/>
<accession>A0A8K0CBC4</accession>
<name>A0A8K0CBC4_IGNLU</name>
<comment type="caution">
    <text evidence="2">The sequence shown here is derived from an EMBL/GenBank/DDBJ whole genome shotgun (WGS) entry which is preliminary data.</text>
</comment>
<reference evidence="2" key="1">
    <citation type="submission" date="2019-08" db="EMBL/GenBank/DDBJ databases">
        <title>The genome of the North American firefly Photinus pyralis.</title>
        <authorList>
            <consortium name="Photinus pyralis genome working group"/>
            <person name="Fallon T.R."/>
            <person name="Sander Lower S.E."/>
            <person name="Weng J.-K."/>
        </authorList>
    </citation>
    <scope>NUCLEOTIDE SEQUENCE</scope>
    <source>
        <strain evidence="2">TRF0915ILg1</strain>
        <tissue evidence="2">Whole body</tissue>
    </source>
</reference>
<organism evidence="2 3">
    <name type="scientific">Ignelater luminosus</name>
    <name type="common">Cucubano</name>
    <name type="synonym">Pyrophorus luminosus</name>
    <dbReference type="NCBI Taxonomy" id="2038154"/>
    <lineage>
        <taxon>Eukaryota</taxon>
        <taxon>Metazoa</taxon>
        <taxon>Ecdysozoa</taxon>
        <taxon>Arthropoda</taxon>
        <taxon>Hexapoda</taxon>
        <taxon>Insecta</taxon>
        <taxon>Pterygota</taxon>
        <taxon>Neoptera</taxon>
        <taxon>Endopterygota</taxon>
        <taxon>Coleoptera</taxon>
        <taxon>Polyphaga</taxon>
        <taxon>Elateriformia</taxon>
        <taxon>Elateroidea</taxon>
        <taxon>Elateridae</taxon>
        <taxon>Agrypninae</taxon>
        <taxon>Pyrophorini</taxon>
        <taxon>Ignelater</taxon>
    </lineage>
</organism>
<feature type="compositionally biased region" description="Basic and acidic residues" evidence="1">
    <location>
        <begin position="127"/>
        <end position="140"/>
    </location>
</feature>
<dbReference type="OrthoDB" id="6780035at2759"/>
<gene>
    <name evidence="2" type="ORF">ILUMI_25616</name>
</gene>
<feature type="region of interest" description="Disordered" evidence="1">
    <location>
        <begin position="127"/>
        <end position="148"/>
    </location>
</feature>
<evidence type="ECO:0000256" key="1">
    <source>
        <dbReference type="SAM" id="MobiDB-lite"/>
    </source>
</evidence>
<evidence type="ECO:0000313" key="2">
    <source>
        <dbReference type="EMBL" id="KAF2880555.1"/>
    </source>
</evidence>
<feature type="region of interest" description="Disordered" evidence="1">
    <location>
        <begin position="1"/>
        <end position="42"/>
    </location>
</feature>
<dbReference type="Proteomes" id="UP000801492">
    <property type="component" value="Unassembled WGS sequence"/>
</dbReference>
<evidence type="ECO:0000313" key="3">
    <source>
        <dbReference type="Proteomes" id="UP000801492"/>
    </source>
</evidence>
<dbReference type="EMBL" id="VTPC01090953">
    <property type="protein sequence ID" value="KAF2880555.1"/>
    <property type="molecule type" value="Genomic_DNA"/>
</dbReference>
<protein>
    <submittedName>
        <fullName evidence="2">Uncharacterized protein</fullName>
    </submittedName>
</protein>
<keyword evidence="3" id="KW-1185">Reference proteome</keyword>